<evidence type="ECO:0000313" key="2">
    <source>
        <dbReference type="EMBL" id="CAD0199950.1"/>
    </source>
</evidence>
<organism evidence="2 3">
    <name type="scientific">Chrysodeixis includens</name>
    <name type="common">Soybean looper</name>
    <name type="synonym">Pseudoplusia includens</name>
    <dbReference type="NCBI Taxonomy" id="689277"/>
    <lineage>
        <taxon>Eukaryota</taxon>
        <taxon>Metazoa</taxon>
        <taxon>Ecdysozoa</taxon>
        <taxon>Arthropoda</taxon>
        <taxon>Hexapoda</taxon>
        <taxon>Insecta</taxon>
        <taxon>Pterygota</taxon>
        <taxon>Neoptera</taxon>
        <taxon>Endopterygota</taxon>
        <taxon>Lepidoptera</taxon>
        <taxon>Glossata</taxon>
        <taxon>Ditrysia</taxon>
        <taxon>Noctuoidea</taxon>
        <taxon>Noctuidae</taxon>
        <taxon>Plusiinae</taxon>
        <taxon>Chrysodeixis</taxon>
    </lineage>
</organism>
<keyword evidence="3" id="KW-1185">Reference proteome</keyword>
<sequence length="128" mass="14896">MEKPTVPTRTGSRRHRHPHPVPRHTPLQNSLTIYYKSNRIIKTLLKFCTEKCNVTIKMICMRTATLWFRSQLHECCPRVVHVKENVMHPTTEPTTHSAIDSGGRFVRRKVLRFIDIILIINVTTSKPV</sequence>
<feature type="compositionally biased region" description="Basic residues" evidence="1">
    <location>
        <begin position="11"/>
        <end position="22"/>
    </location>
</feature>
<feature type="region of interest" description="Disordered" evidence="1">
    <location>
        <begin position="1"/>
        <end position="25"/>
    </location>
</feature>
<gene>
    <name evidence="2" type="ORF">CINC_LOCUS1640</name>
</gene>
<name>A0A9N8Q106_CHRIL</name>
<protein>
    <submittedName>
        <fullName evidence="2">Uncharacterized protein</fullName>
    </submittedName>
</protein>
<dbReference type="Proteomes" id="UP001154114">
    <property type="component" value="Chromosome 11"/>
</dbReference>
<reference evidence="2" key="1">
    <citation type="submission" date="2021-12" db="EMBL/GenBank/DDBJ databases">
        <authorList>
            <person name="King R."/>
        </authorList>
    </citation>
    <scope>NUCLEOTIDE SEQUENCE</scope>
</reference>
<dbReference type="EMBL" id="LR824014">
    <property type="protein sequence ID" value="CAD0199950.1"/>
    <property type="molecule type" value="Genomic_DNA"/>
</dbReference>
<dbReference type="AlphaFoldDB" id="A0A9N8Q106"/>
<evidence type="ECO:0000256" key="1">
    <source>
        <dbReference type="SAM" id="MobiDB-lite"/>
    </source>
</evidence>
<evidence type="ECO:0000313" key="3">
    <source>
        <dbReference type="Proteomes" id="UP001154114"/>
    </source>
</evidence>
<proteinExistence type="predicted"/>
<accession>A0A9N8Q106</accession>